<dbReference type="EMBL" id="CASHTH010003463">
    <property type="protein sequence ID" value="CAI8045295.1"/>
    <property type="molecule type" value="Genomic_DNA"/>
</dbReference>
<dbReference type="InterPro" id="IPR001370">
    <property type="entry name" value="BIR_rpt"/>
</dbReference>
<dbReference type="Pfam" id="PF13920">
    <property type="entry name" value="zf-C3HC4_3"/>
    <property type="match status" value="1"/>
</dbReference>
<evidence type="ECO:0000256" key="2">
    <source>
        <dbReference type="ARBA" id="ARBA00022723"/>
    </source>
</evidence>
<evidence type="ECO:0000256" key="5">
    <source>
        <dbReference type="PROSITE-ProRule" id="PRU00175"/>
    </source>
</evidence>
<feature type="compositionally biased region" description="Polar residues" evidence="6">
    <location>
        <begin position="514"/>
        <end position="528"/>
    </location>
</feature>
<keyword evidence="3 5" id="KW-0863">Zinc-finger</keyword>
<dbReference type="Gene3D" id="1.10.1170.10">
    <property type="entry name" value="Inhibitor Of Apoptosis Protein (2mihbC-IAP-1), Chain A"/>
    <property type="match status" value="3"/>
</dbReference>
<feature type="compositionally biased region" description="Polar residues" evidence="6">
    <location>
        <begin position="536"/>
        <end position="554"/>
    </location>
</feature>
<dbReference type="GO" id="GO:0005737">
    <property type="term" value="C:cytoplasm"/>
    <property type="evidence" value="ECO:0007669"/>
    <property type="project" value="TreeGrafter"/>
</dbReference>
<dbReference type="SMART" id="SM00184">
    <property type="entry name" value="RING"/>
    <property type="match status" value="1"/>
</dbReference>
<keyword evidence="4" id="KW-0862">Zinc</keyword>
<dbReference type="Proteomes" id="UP001174909">
    <property type="component" value="Unassembled WGS sequence"/>
</dbReference>
<sequence>MAASPRRTRTLSIPESYLETELGWDRPPSPPPLLMFDRTCSDGEGEKVEKDEVHGCLVIGRQLLIPCQTSPEDISSSELQRGVTGRGHLPHQREKYTAILSKQREQREHVKHVDRKGSVSHHPRPCQVQLCQRCEIIGHVTISHAQVRNELSVRGAEVVALQLPVGLRSRERDDTNHTDHPNNSSRVDLRRFDVRIGTFARREWPHSLPRPEELARAGLYYTGMEDRVRCFSCGVQLEEWGEEEALVLHCHARPNCAFLRQDFPDLLESLTPSPSSQQAQYSNTSLRLHSYSNWPLSSVVTSYQLASVGFFYTGEGTKVVCFSCGLEVRDWRRGDVPLLVHCRANPECTFIKSIIEGSSSSERAPAPILKTMATDSANRPNYSDLNIRFQSFKKLSPAFPIPRMTLAEAGLFLLRLPDVMKCHSCEVVLHGWVDGDVAVEKHRGASPNCPFLAERFPSKLSSPAPVDPSTLPAAEFDERELEMMALQPPTLTSHSPTDTLSLAGLSLSDPHTLSSFQPHSLTPHSPLSTAPPPSFHASSGYHSMSQPSSLSKTMSSYDPSPYPSSPPGAVGGNNVPSYSLGTSMASAETSKQPSSLPVGGECVVCMDRPLEMVFVPCGHICVCEECSSQISRCPICRTRTQMAVKVYFPY</sequence>
<comment type="caution">
    <text evidence="8">The sequence shown here is derived from an EMBL/GenBank/DDBJ whole genome shotgun (WGS) entry which is preliminary data.</text>
</comment>
<dbReference type="SUPFAM" id="SSF57924">
    <property type="entry name" value="Inhibitor of apoptosis (IAP) repeat"/>
    <property type="match status" value="3"/>
</dbReference>
<feature type="region of interest" description="Disordered" evidence="6">
    <location>
        <begin position="514"/>
        <end position="592"/>
    </location>
</feature>
<evidence type="ECO:0000313" key="9">
    <source>
        <dbReference type="Proteomes" id="UP001174909"/>
    </source>
</evidence>
<keyword evidence="2" id="KW-0479">Metal-binding</keyword>
<dbReference type="SMART" id="SM00238">
    <property type="entry name" value="BIR"/>
    <property type="match status" value="3"/>
</dbReference>
<dbReference type="GO" id="GO:0008270">
    <property type="term" value="F:zinc ion binding"/>
    <property type="evidence" value="ECO:0007669"/>
    <property type="project" value="UniProtKB-KW"/>
</dbReference>
<evidence type="ECO:0000256" key="6">
    <source>
        <dbReference type="SAM" id="MobiDB-lite"/>
    </source>
</evidence>
<organism evidence="8 9">
    <name type="scientific">Geodia barretti</name>
    <name type="common">Barrett's horny sponge</name>
    <dbReference type="NCBI Taxonomy" id="519541"/>
    <lineage>
        <taxon>Eukaryota</taxon>
        <taxon>Metazoa</taxon>
        <taxon>Porifera</taxon>
        <taxon>Demospongiae</taxon>
        <taxon>Heteroscleromorpha</taxon>
        <taxon>Tetractinellida</taxon>
        <taxon>Astrophorina</taxon>
        <taxon>Geodiidae</taxon>
        <taxon>Geodia</taxon>
    </lineage>
</organism>
<reference evidence="8" key="1">
    <citation type="submission" date="2023-03" db="EMBL/GenBank/DDBJ databases">
        <authorList>
            <person name="Steffen K."/>
            <person name="Cardenas P."/>
        </authorList>
    </citation>
    <scope>NUCLEOTIDE SEQUENCE</scope>
</reference>
<gene>
    <name evidence="8" type="ORF">GBAR_LOCUS25065</name>
</gene>
<dbReference type="PROSITE" id="PS50143">
    <property type="entry name" value="BIR_REPEAT_2"/>
    <property type="match status" value="3"/>
</dbReference>
<evidence type="ECO:0000256" key="3">
    <source>
        <dbReference type="ARBA" id="ARBA00022771"/>
    </source>
</evidence>
<evidence type="ECO:0000313" key="8">
    <source>
        <dbReference type="EMBL" id="CAI8045295.1"/>
    </source>
</evidence>
<keyword evidence="9" id="KW-1185">Reference proteome</keyword>
<comment type="similarity">
    <text evidence="1">Belongs to the IAP family.</text>
</comment>
<name>A0AA35XBF8_GEOBA</name>
<dbReference type="InterPro" id="IPR013083">
    <property type="entry name" value="Znf_RING/FYVE/PHD"/>
</dbReference>
<feature type="compositionally biased region" description="Polar residues" evidence="6">
    <location>
        <begin position="574"/>
        <end position="592"/>
    </location>
</feature>
<dbReference type="Gene3D" id="3.30.40.10">
    <property type="entry name" value="Zinc/RING finger domain, C3HC4 (zinc finger)"/>
    <property type="match status" value="1"/>
</dbReference>
<dbReference type="Pfam" id="PF00653">
    <property type="entry name" value="BIR"/>
    <property type="match status" value="3"/>
</dbReference>
<dbReference type="GO" id="GO:0005634">
    <property type="term" value="C:nucleus"/>
    <property type="evidence" value="ECO:0007669"/>
    <property type="project" value="TreeGrafter"/>
</dbReference>
<protein>
    <submittedName>
        <fullName evidence="8">E3 ubiquitin-protein ligase XIAP</fullName>
    </submittedName>
</protein>
<dbReference type="CDD" id="cd00022">
    <property type="entry name" value="BIR"/>
    <property type="match status" value="2"/>
</dbReference>
<proteinExistence type="inferred from homology"/>
<dbReference type="AlphaFoldDB" id="A0AA35XBF8"/>
<dbReference type="InterPro" id="IPR050784">
    <property type="entry name" value="IAP"/>
</dbReference>
<evidence type="ECO:0000259" key="7">
    <source>
        <dbReference type="PROSITE" id="PS50089"/>
    </source>
</evidence>
<dbReference type="FunFam" id="1.10.1170.10:FF:000002">
    <property type="entry name" value="Baculoviral IAP repeat containing 7"/>
    <property type="match status" value="1"/>
</dbReference>
<dbReference type="PANTHER" id="PTHR10044:SF139">
    <property type="entry name" value="DEATH-ASSOCIATED INHIBITOR OF APOPTOSIS 2"/>
    <property type="match status" value="1"/>
</dbReference>
<dbReference type="InterPro" id="IPR001841">
    <property type="entry name" value="Znf_RING"/>
</dbReference>
<evidence type="ECO:0000256" key="4">
    <source>
        <dbReference type="ARBA" id="ARBA00022833"/>
    </source>
</evidence>
<dbReference type="GO" id="GO:0051726">
    <property type="term" value="P:regulation of cell cycle"/>
    <property type="evidence" value="ECO:0007669"/>
    <property type="project" value="TreeGrafter"/>
</dbReference>
<feature type="domain" description="RING-type" evidence="7">
    <location>
        <begin position="602"/>
        <end position="637"/>
    </location>
</feature>
<dbReference type="PROSITE" id="PS50089">
    <property type="entry name" value="ZF_RING_2"/>
    <property type="match status" value="1"/>
</dbReference>
<accession>A0AA35XBF8</accession>
<evidence type="ECO:0000256" key="1">
    <source>
        <dbReference type="ARBA" id="ARBA00006672"/>
    </source>
</evidence>
<dbReference type="PANTHER" id="PTHR10044">
    <property type="entry name" value="INHIBITOR OF APOPTOSIS"/>
    <property type="match status" value="1"/>
</dbReference>